<comment type="caution">
    <text evidence="2">The sequence shown here is derived from an EMBL/GenBank/DDBJ whole genome shotgun (WGS) entry which is preliminary data.</text>
</comment>
<dbReference type="EMBL" id="QXTG01000001">
    <property type="protein sequence ID" value="RIX30265.1"/>
    <property type="molecule type" value="Genomic_DNA"/>
</dbReference>
<dbReference type="Gene3D" id="3.40.50.150">
    <property type="entry name" value="Vaccinia Virus protein VP39"/>
    <property type="match status" value="1"/>
</dbReference>
<name>A0A3A1U004_9MICO</name>
<dbReference type="InterPro" id="IPR029063">
    <property type="entry name" value="SAM-dependent_MTases_sf"/>
</dbReference>
<organism evidence="2 3">
    <name type="scientific">Amnibacterium setariae</name>
    <dbReference type="NCBI Taxonomy" id="2306585"/>
    <lineage>
        <taxon>Bacteria</taxon>
        <taxon>Bacillati</taxon>
        <taxon>Actinomycetota</taxon>
        <taxon>Actinomycetes</taxon>
        <taxon>Micrococcales</taxon>
        <taxon>Microbacteriaceae</taxon>
        <taxon>Amnibacterium</taxon>
    </lineage>
</organism>
<dbReference type="RefSeq" id="WP_119480628.1">
    <property type="nucleotide sequence ID" value="NZ_QXTG01000001.1"/>
</dbReference>
<keyword evidence="1" id="KW-0620">Polyamine biosynthesis</keyword>
<dbReference type="AlphaFoldDB" id="A0A3A1U004"/>
<dbReference type="PANTHER" id="PTHR43317:SF1">
    <property type="entry name" value="THERMOSPERMINE SYNTHASE ACAULIS5"/>
    <property type="match status" value="1"/>
</dbReference>
<dbReference type="Proteomes" id="UP000265742">
    <property type="component" value="Unassembled WGS sequence"/>
</dbReference>
<dbReference type="SUPFAM" id="SSF53335">
    <property type="entry name" value="S-adenosyl-L-methionine-dependent methyltransferases"/>
    <property type="match status" value="1"/>
</dbReference>
<gene>
    <name evidence="2" type="ORF">D1781_02150</name>
</gene>
<reference evidence="3" key="1">
    <citation type="submission" date="2018-09" db="EMBL/GenBank/DDBJ databases">
        <authorList>
            <person name="Kim I."/>
        </authorList>
    </citation>
    <scope>NUCLEOTIDE SEQUENCE [LARGE SCALE GENOMIC DNA]</scope>
    <source>
        <strain evidence="3">DD4a</strain>
    </source>
</reference>
<dbReference type="OrthoDB" id="8221452at2"/>
<dbReference type="GO" id="GO:0006596">
    <property type="term" value="P:polyamine biosynthetic process"/>
    <property type="evidence" value="ECO:0007669"/>
    <property type="project" value="UniProtKB-KW"/>
</dbReference>
<proteinExistence type="predicted"/>
<accession>A0A3A1U004</accession>
<evidence type="ECO:0000313" key="2">
    <source>
        <dbReference type="EMBL" id="RIX30265.1"/>
    </source>
</evidence>
<evidence type="ECO:0000256" key="1">
    <source>
        <dbReference type="ARBA" id="ARBA00023115"/>
    </source>
</evidence>
<sequence length="282" mass="29451">MAKSDSVLLSGGQVATLEVDRWNPARTELVVDGTPQSSVNLGDPTDLAFEYVERIGHAIDLIGDPGEPITAVHFGAGALTIPRYVAWTRPGSRQQVVELEPALVDLVRERLPLPKGASIRVRYGDAREVAEKLPAGLQGAADLVVVDVFAGATIPAPVTTVEFYRLAAGLLNARGILAVNVADGAGLPFARTQMATVAAVLPHVAVLAEAQTMKGRRFGNLVLVGTRDAALLDWLPRLVAAGPHPAQAVSGDDLTSLIRGAAVVTDATASPSPDPGRGIFSR</sequence>
<dbReference type="NCBIfam" id="NF037959">
    <property type="entry name" value="MFS_SpdSyn"/>
    <property type="match status" value="1"/>
</dbReference>
<evidence type="ECO:0000313" key="3">
    <source>
        <dbReference type="Proteomes" id="UP000265742"/>
    </source>
</evidence>
<dbReference type="PANTHER" id="PTHR43317">
    <property type="entry name" value="THERMOSPERMINE SYNTHASE ACAULIS5"/>
    <property type="match status" value="1"/>
</dbReference>
<protein>
    <submittedName>
        <fullName evidence="2">Spermine synthase</fullName>
    </submittedName>
</protein>
<keyword evidence="3" id="KW-1185">Reference proteome</keyword>